<evidence type="ECO:0000256" key="3">
    <source>
        <dbReference type="ARBA" id="ARBA00022679"/>
    </source>
</evidence>
<name>A0A1H0N4M7_9ACTN</name>
<dbReference type="InterPro" id="IPR004556">
    <property type="entry name" value="HemK-like"/>
</dbReference>
<proteinExistence type="predicted"/>
<dbReference type="InterPro" id="IPR022446">
    <property type="entry name" value="MeTrfrase_put"/>
</dbReference>
<keyword evidence="2 7" id="KW-0489">Methyltransferase</keyword>
<evidence type="ECO:0000256" key="5">
    <source>
        <dbReference type="ARBA" id="ARBA00048391"/>
    </source>
</evidence>
<dbReference type="PANTHER" id="PTHR18895">
    <property type="entry name" value="HEMK METHYLTRANSFERASE"/>
    <property type="match status" value="1"/>
</dbReference>
<dbReference type="NCBIfam" id="TIGR00536">
    <property type="entry name" value="hemK_fam"/>
    <property type="match status" value="1"/>
</dbReference>
<dbReference type="EMBL" id="LT629710">
    <property type="protein sequence ID" value="SDO87582.1"/>
    <property type="molecule type" value="Genomic_DNA"/>
</dbReference>
<dbReference type="STRING" id="1090615.SAMN04515671_2199"/>
<keyword evidence="8" id="KW-1185">Reference proteome</keyword>
<dbReference type="RefSeq" id="WP_090475986.1">
    <property type="nucleotide sequence ID" value="NZ_LT629710.1"/>
</dbReference>
<evidence type="ECO:0000256" key="1">
    <source>
        <dbReference type="ARBA" id="ARBA00012771"/>
    </source>
</evidence>
<evidence type="ECO:0000259" key="6">
    <source>
        <dbReference type="Pfam" id="PF05175"/>
    </source>
</evidence>
<evidence type="ECO:0000313" key="8">
    <source>
        <dbReference type="Proteomes" id="UP000198741"/>
    </source>
</evidence>
<dbReference type="EC" id="2.1.1.297" evidence="1"/>
<dbReference type="NCBIfam" id="TIGR03704">
    <property type="entry name" value="PrmC_rel_meth"/>
    <property type="match status" value="1"/>
</dbReference>
<dbReference type="GO" id="GO:0102559">
    <property type="term" value="F:peptide chain release factor N(5)-glutamine methyltransferase activity"/>
    <property type="evidence" value="ECO:0007669"/>
    <property type="project" value="UniProtKB-EC"/>
</dbReference>
<feature type="domain" description="Methyltransferase small" evidence="6">
    <location>
        <begin position="97"/>
        <end position="173"/>
    </location>
</feature>
<dbReference type="Proteomes" id="UP000198741">
    <property type="component" value="Chromosome I"/>
</dbReference>
<organism evidence="7 8">
    <name type="scientific">Nakamurella panacisegetis</name>
    <dbReference type="NCBI Taxonomy" id="1090615"/>
    <lineage>
        <taxon>Bacteria</taxon>
        <taxon>Bacillati</taxon>
        <taxon>Actinomycetota</taxon>
        <taxon>Actinomycetes</taxon>
        <taxon>Nakamurellales</taxon>
        <taxon>Nakamurellaceae</taxon>
        <taxon>Nakamurella</taxon>
    </lineage>
</organism>
<dbReference type="InterPro" id="IPR029063">
    <property type="entry name" value="SAM-dependent_MTases_sf"/>
</dbReference>
<dbReference type="AlphaFoldDB" id="A0A1H0N4M7"/>
<dbReference type="InterPro" id="IPR007848">
    <property type="entry name" value="Small_mtfrase_dom"/>
</dbReference>
<evidence type="ECO:0000256" key="4">
    <source>
        <dbReference type="ARBA" id="ARBA00022691"/>
    </source>
</evidence>
<evidence type="ECO:0000256" key="2">
    <source>
        <dbReference type="ARBA" id="ARBA00022603"/>
    </source>
</evidence>
<dbReference type="InterPro" id="IPR050320">
    <property type="entry name" value="N5-glutamine_MTase"/>
</dbReference>
<protein>
    <recommendedName>
        <fullName evidence="1">peptide chain release factor N(5)-glutamine methyltransferase</fullName>
        <ecNumber evidence="1">2.1.1.297</ecNumber>
    </recommendedName>
</protein>
<keyword evidence="3 7" id="KW-0808">Transferase</keyword>
<keyword evidence="4" id="KW-0949">S-adenosyl-L-methionine</keyword>
<comment type="catalytic activity">
    <reaction evidence="5">
        <text>L-glutaminyl-[peptide chain release factor] + S-adenosyl-L-methionine = N(5)-methyl-L-glutaminyl-[peptide chain release factor] + S-adenosyl-L-homocysteine + H(+)</text>
        <dbReference type="Rhea" id="RHEA:42896"/>
        <dbReference type="Rhea" id="RHEA-COMP:10271"/>
        <dbReference type="Rhea" id="RHEA-COMP:10272"/>
        <dbReference type="ChEBI" id="CHEBI:15378"/>
        <dbReference type="ChEBI" id="CHEBI:30011"/>
        <dbReference type="ChEBI" id="CHEBI:57856"/>
        <dbReference type="ChEBI" id="CHEBI:59789"/>
        <dbReference type="ChEBI" id="CHEBI:61891"/>
        <dbReference type="EC" id="2.1.1.297"/>
    </reaction>
</comment>
<evidence type="ECO:0000313" key="7">
    <source>
        <dbReference type="EMBL" id="SDO87582.1"/>
    </source>
</evidence>
<dbReference type="GO" id="GO:0032259">
    <property type="term" value="P:methylation"/>
    <property type="evidence" value="ECO:0007669"/>
    <property type="project" value="UniProtKB-KW"/>
</dbReference>
<sequence>MNVTPATEAAIVGRLRRAGCVFAEDEATLLIAEATDEDHLDAMVGLRSAGQPLEHIVGWVDFCGLRVVVEPGVFVPRQRTEFLVRRAMELIGDRTPPPVVVDLCCGCGALGAALAHRRAVELYAADVDPAAVRSARLNVERIGGQVFLGDLFDALPDRLRGRVDLLMVNAPYVPTGSIELMPPEARLHEPSVALDGGPDGLDIHRRVIAAAGDWLAPGGHLLIETSQEQAPTAAALMARAALTAQIATSDELYATIVIGTRPAG</sequence>
<gene>
    <name evidence="7" type="ORF">SAMN04515671_2199</name>
</gene>
<dbReference type="OrthoDB" id="9800643at2"/>
<dbReference type="Gene3D" id="3.40.50.150">
    <property type="entry name" value="Vaccinia Virus protein VP39"/>
    <property type="match status" value="1"/>
</dbReference>
<dbReference type="CDD" id="cd02440">
    <property type="entry name" value="AdoMet_MTases"/>
    <property type="match status" value="1"/>
</dbReference>
<dbReference type="Pfam" id="PF05175">
    <property type="entry name" value="MTS"/>
    <property type="match status" value="1"/>
</dbReference>
<dbReference type="PANTHER" id="PTHR18895:SF74">
    <property type="entry name" value="MTRF1L RELEASE FACTOR GLUTAMINE METHYLTRANSFERASE"/>
    <property type="match status" value="1"/>
</dbReference>
<reference evidence="7 8" key="1">
    <citation type="submission" date="2016-10" db="EMBL/GenBank/DDBJ databases">
        <authorList>
            <person name="de Groot N.N."/>
        </authorList>
    </citation>
    <scope>NUCLEOTIDE SEQUENCE [LARGE SCALE GENOMIC DNA]</scope>
    <source>
        <strain evidence="8">P4-7,KCTC 19426,CECT 7604</strain>
    </source>
</reference>
<dbReference type="SUPFAM" id="SSF53335">
    <property type="entry name" value="S-adenosyl-L-methionine-dependent methyltransferases"/>
    <property type="match status" value="1"/>
</dbReference>
<accession>A0A1H0N4M7</accession>